<comment type="caution">
    <text evidence="1">The sequence shown here is derived from an EMBL/GenBank/DDBJ whole genome shotgun (WGS) entry which is preliminary data.</text>
</comment>
<gene>
    <name evidence="1" type="ORF">FMOSSE_LOCUS16219</name>
</gene>
<evidence type="ECO:0000313" key="2">
    <source>
        <dbReference type="Proteomes" id="UP000789375"/>
    </source>
</evidence>
<protein>
    <submittedName>
        <fullName evidence="1">11955_t:CDS:1</fullName>
    </submittedName>
</protein>
<reference evidence="1" key="1">
    <citation type="submission" date="2021-06" db="EMBL/GenBank/DDBJ databases">
        <authorList>
            <person name="Kallberg Y."/>
            <person name="Tangrot J."/>
            <person name="Rosling A."/>
        </authorList>
    </citation>
    <scope>NUCLEOTIDE SEQUENCE</scope>
    <source>
        <strain evidence="1">87-6 pot B 2015</strain>
    </source>
</reference>
<dbReference type="AlphaFoldDB" id="A0A9N9NLM0"/>
<dbReference type="EMBL" id="CAJVPP010021201">
    <property type="protein sequence ID" value="CAG8742284.1"/>
    <property type="molecule type" value="Genomic_DNA"/>
</dbReference>
<sequence>MTTSCSKYFEYDFVHALNNIETFEHLSRALSNTLETFEVNFPIEEGCLRVFLDESRFKLRHIRKISLKELGFAKRYIFSKQYIEEAQCYFNIVMLNGYEIDNPFYDVPMKILTGTTEIRTSQEFR</sequence>
<feature type="non-terminal residue" evidence="1">
    <location>
        <position position="125"/>
    </location>
</feature>
<keyword evidence="2" id="KW-1185">Reference proteome</keyword>
<accession>A0A9N9NLM0</accession>
<organism evidence="1 2">
    <name type="scientific">Funneliformis mosseae</name>
    <name type="common">Endomycorrhizal fungus</name>
    <name type="synonym">Glomus mosseae</name>
    <dbReference type="NCBI Taxonomy" id="27381"/>
    <lineage>
        <taxon>Eukaryota</taxon>
        <taxon>Fungi</taxon>
        <taxon>Fungi incertae sedis</taxon>
        <taxon>Mucoromycota</taxon>
        <taxon>Glomeromycotina</taxon>
        <taxon>Glomeromycetes</taxon>
        <taxon>Glomerales</taxon>
        <taxon>Glomeraceae</taxon>
        <taxon>Funneliformis</taxon>
    </lineage>
</organism>
<dbReference type="Proteomes" id="UP000789375">
    <property type="component" value="Unassembled WGS sequence"/>
</dbReference>
<name>A0A9N9NLM0_FUNMO</name>
<proteinExistence type="predicted"/>
<evidence type="ECO:0000313" key="1">
    <source>
        <dbReference type="EMBL" id="CAG8742284.1"/>
    </source>
</evidence>